<keyword evidence="4" id="KW-0472">Membrane</keyword>
<comment type="caution">
    <text evidence="8">The sequence shown here is derived from an EMBL/GenBank/DDBJ whole genome shotgun (WGS) entry which is preliminary data.</text>
</comment>
<evidence type="ECO:0000256" key="5">
    <source>
        <dbReference type="ARBA" id="ARBA00023237"/>
    </source>
</evidence>
<sequence>MYGPIPLKKENLPINEGVEEVKVYRDPVDECINYIVQLIDESIPDLPQIITSEATELGRITQPAAMSLKAYVLVTAASPLFNGNKDYDNFKDNRGTLLFNPTYENEKWVKAKDACAAAIDAAELAGNKIYYYDQSNRQYPVSETIRTQMNIRNSFNEKWNAEIIWCTTNSMTGDMQNQSTPRGLDPARRANSSTPGNFSVPLKVADLFYTKNGVPIEEDKTWHYGSRFNLKEGTTEYRYYIQPGYTTALINFDREPRYYADLGFDGGIWYGQGKFVDTATWFLSAKKGEPASKVTNNAFNVTGIWPKKLVNYVNVIEENSYSRETYPWPEMRLSNLYLLYAEALNESEGPSELVYELLDAIRSRAGLPGVVDAWTNFSNNPSKPNTKEGLRDIIQRERTLELMFEGQRFWDLRRWKKAVQELNKPVTGWDIEQQTAAGYYRSRLLYQQKFATRNYLWPIKENEILANKNTVQNPGW</sequence>
<evidence type="ECO:0000256" key="2">
    <source>
        <dbReference type="ARBA" id="ARBA00006275"/>
    </source>
</evidence>
<dbReference type="EMBL" id="JAKWBL010000001">
    <property type="protein sequence ID" value="MCH5598002.1"/>
    <property type="molecule type" value="Genomic_DNA"/>
</dbReference>
<evidence type="ECO:0000313" key="8">
    <source>
        <dbReference type="EMBL" id="MCH5598002.1"/>
    </source>
</evidence>
<organism evidence="8 9">
    <name type="scientific">Niabella ginsengisoli</name>
    <dbReference type="NCBI Taxonomy" id="522298"/>
    <lineage>
        <taxon>Bacteria</taxon>
        <taxon>Pseudomonadati</taxon>
        <taxon>Bacteroidota</taxon>
        <taxon>Chitinophagia</taxon>
        <taxon>Chitinophagales</taxon>
        <taxon>Chitinophagaceae</taxon>
        <taxon>Niabella</taxon>
    </lineage>
</organism>
<evidence type="ECO:0000259" key="7">
    <source>
        <dbReference type="Pfam" id="PF07980"/>
    </source>
</evidence>
<dbReference type="InterPro" id="IPR011990">
    <property type="entry name" value="TPR-like_helical_dom_sf"/>
</dbReference>
<evidence type="ECO:0000256" key="1">
    <source>
        <dbReference type="ARBA" id="ARBA00004442"/>
    </source>
</evidence>
<gene>
    <name evidence="8" type="ORF">MKP09_08825</name>
</gene>
<dbReference type="InterPro" id="IPR012944">
    <property type="entry name" value="SusD_RagB_dom"/>
</dbReference>
<evidence type="ECO:0000256" key="4">
    <source>
        <dbReference type="ARBA" id="ARBA00023136"/>
    </source>
</evidence>
<keyword evidence="9" id="KW-1185">Reference proteome</keyword>
<evidence type="ECO:0000313" key="9">
    <source>
        <dbReference type="Proteomes" id="UP001202248"/>
    </source>
</evidence>
<dbReference type="RefSeq" id="WP_240827351.1">
    <property type="nucleotide sequence ID" value="NZ_JAKWBL010000001.1"/>
</dbReference>
<evidence type="ECO:0000256" key="6">
    <source>
        <dbReference type="SAM" id="MobiDB-lite"/>
    </source>
</evidence>
<proteinExistence type="inferred from homology"/>
<feature type="region of interest" description="Disordered" evidence="6">
    <location>
        <begin position="174"/>
        <end position="195"/>
    </location>
</feature>
<comment type="subcellular location">
    <subcellularLocation>
        <location evidence="1">Cell outer membrane</location>
    </subcellularLocation>
</comment>
<dbReference type="Proteomes" id="UP001202248">
    <property type="component" value="Unassembled WGS sequence"/>
</dbReference>
<name>A0ABS9SI16_9BACT</name>
<comment type="similarity">
    <text evidence="2">Belongs to the SusD family.</text>
</comment>
<accession>A0ABS9SI16</accession>
<keyword evidence="3" id="KW-0732">Signal</keyword>
<dbReference type="Gene3D" id="1.25.40.390">
    <property type="match status" value="1"/>
</dbReference>
<evidence type="ECO:0000256" key="3">
    <source>
        <dbReference type="ARBA" id="ARBA00022729"/>
    </source>
</evidence>
<protein>
    <submittedName>
        <fullName evidence="8">RagB/SusD family nutrient uptake outer membrane protein</fullName>
    </submittedName>
</protein>
<dbReference type="SUPFAM" id="SSF48452">
    <property type="entry name" value="TPR-like"/>
    <property type="match status" value="1"/>
</dbReference>
<keyword evidence="5" id="KW-0998">Cell outer membrane</keyword>
<feature type="domain" description="RagB/SusD" evidence="7">
    <location>
        <begin position="162"/>
        <end position="476"/>
    </location>
</feature>
<reference evidence="8 9" key="1">
    <citation type="submission" date="2022-02" db="EMBL/GenBank/DDBJ databases">
        <authorList>
            <person name="Min J."/>
        </authorList>
    </citation>
    <scope>NUCLEOTIDE SEQUENCE [LARGE SCALE GENOMIC DNA]</scope>
    <source>
        <strain evidence="8 9">GR10-1</strain>
    </source>
</reference>
<dbReference type="Pfam" id="PF07980">
    <property type="entry name" value="SusD_RagB"/>
    <property type="match status" value="1"/>
</dbReference>